<protein>
    <submittedName>
        <fullName evidence="3">Type II toxin-antitoxin system PemK/MazF family toxin</fullName>
    </submittedName>
</protein>
<comment type="similarity">
    <text evidence="1">Belongs to the PemK/MazF family.</text>
</comment>
<dbReference type="EMBL" id="CP088295">
    <property type="protein sequence ID" value="UUY02861.1"/>
    <property type="molecule type" value="Genomic_DNA"/>
</dbReference>
<dbReference type="Proteomes" id="UP001058860">
    <property type="component" value="Chromosome"/>
</dbReference>
<keyword evidence="2" id="KW-1277">Toxin-antitoxin system</keyword>
<evidence type="ECO:0000256" key="2">
    <source>
        <dbReference type="ARBA" id="ARBA00022649"/>
    </source>
</evidence>
<organism evidence="3 4">
    <name type="scientific">Svornostia abyssi</name>
    <dbReference type="NCBI Taxonomy" id="2898438"/>
    <lineage>
        <taxon>Bacteria</taxon>
        <taxon>Bacillati</taxon>
        <taxon>Actinomycetota</taxon>
        <taxon>Thermoleophilia</taxon>
        <taxon>Solirubrobacterales</taxon>
        <taxon>Baekduiaceae</taxon>
        <taxon>Svornostia</taxon>
    </lineage>
</organism>
<dbReference type="Pfam" id="PF02452">
    <property type="entry name" value="PemK_toxin"/>
    <property type="match status" value="1"/>
</dbReference>
<name>A0ABY5PDZ5_9ACTN</name>
<dbReference type="PANTHER" id="PTHR33988:SF2">
    <property type="entry name" value="ENDORIBONUCLEASE MAZF"/>
    <property type="match status" value="1"/>
</dbReference>
<evidence type="ECO:0000313" key="3">
    <source>
        <dbReference type="EMBL" id="UUY02861.1"/>
    </source>
</evidence>
<reference evidence="4" key="1">
    <citation type="submission" date="2021-11" db="EMBL/GenBank/DDBJ databases">
        <title>Cultivation dependent microbiological survey of springs from the worlds oldest radium mine currently devoted to the extraction of radon-saturated water.</title>
        <authorList>
            <person name="Kapinusova G."/>
            <person name="Smrhova T."/>
            <person name="Strejcek M."/>
            <person name="Suman J."/>
            <person name="Jani K."/>
            <person name="Pajer P."/>
            <person name="Uhlik O."/>
        </authorList>
    </citation>
    <scope>NUCLEOTIDE SEQUENCE [LARGE SCALE GENOMIC DNA]</scope>
    <source>
        <strain evidence="4">J379</strain>
    </source>
</reference>
<evidence type="ECO:0000256" key="1">
    <source>
        <dbReference type="ARBA" id="ARBA00007521"/>
    </source>
</evidence>
<proteinExistence type="inferred from homology"/>
<dbReference type="InterPro" id="IPR003477">
    <property type="entry name" value="PemK-like"/>
</dbReference>
<evidence type="ECO:0000313" key="4">
    <source>
        <dbReference type="Proteomes" id="UP001058860"/>
    </source>
</evidence>
<gene>
    <name evidence="3" type="ORF">LRS13_19555</name>
</gene>
<dbReference type="Gene3D" id="2.30.30.110">
    <property type="match status" value="1"/>
</dbReference>
<accession>A0ABY5PDZ5</accession>
<dbReference type="PANTHER" id="PTHR33988">
    <property type="entry name" value="ENDORIBONUCLEASE MAZF-RELATED"/>
    <property type="match status" value="1"/>
</dbReference>
<dbReference type="InterPro" id="IPR011067">
    <property type="entry name" value="Plasmid_toxin/cell-grow_inhib"/>
</dbReference>
<keyword evidence="4" id="KW-1185">Reference proteome</keyword>
<dbReference type="SUPFAM" id="SSF50118">
    <property type="entry name" value="Cell growth inhibitor/plasmid maintenance toxic component"/>
    <property type="match status" value="1"/>
</dbReference>
<sequence>MTRGDIYRVALSGTRGREQHGPRFAVVVQADELLGLSTAIVAPTSRSAAAATFRPEIDIAGERTRVLVEQLRAVDVERLERHAGRLSAAEQRAIDHALELVLAL</sequence>
<dbReference type="RefSeq" id="WP_353863383.1">
    <property type="nucleotide sequence ID" value="NZ_CP088295.1"/>
</dbReference>